<comment type="catalytic activity">
    <reaction evidence="11 12">
        <text>GTP + AH2 + S-adenosyl-L-methionine = (8S)-3',8-cyclo-7,8-dihydroguanosine 5'-triphosphate + 5'-deoxyadenosine + L-methionine + A + H(+)</text>
        <dbReference type="Rhea" id="RHEA:49576"/>
        <dbReference type="ChEBI" id="CHEBI:13193"/>
        <dbReference type="ChEBI" id="CHEBI:15378"/>
        <dbReference type="ChEBI" id="CHEBI:17319"/>
        <dbReference type="ChEBI" id="CHEBI:17499"/>
        <dbReference type="ChEBI" id="CHEBI:37565"/>
        <dbReference type="ChEBI" id="CHEBI:57844"/>
        <dbReference type="ChEBI" id="CHEBI:59789"/>
        <dbReference type="ChEBI" id="CHEBI:131766"/>
        <dbReference type="EC" id="4.1.99.22"/>
    </reaction>
</comment>
<dbReference type="PROSITE" id="PS01305">
    <property type="entry name" value="MOAA_NIFB_PQQE"/>
    <property type="match status" value="1"/>
</dbReference>
<dbReference type="Pfam" id="PF06463">
    <property type="entry name" value="Mob_synth_C"/>
    <property type="match status" value="1"/>
</dbReference>
<dbReference type="SMART" id="SM00729">
    <property type="entry name" value="Elp3"/>
    <property type="match status" value="1"/>
</dbReference>
<keyword evidence="4 12" id="KW-0479">Metal-binding</keyword>
<name>A0ABS4D8C0_9CHLR</name>
<feature type="domain" description="Radical SAM core" evidence="13">
    <location>
        <begin position="32"/>
        <end position="247"/>
    </location>
</feature>
<evidence type="ECO:0000256" key="5">
    <source>
        <dbReference type="ARBA" id="ARBA00022741"/>
    </source>
</evidence>
<feature type="binding site" evidence="12">
    <location>
        <position position="91"/>
    </location>
    <ligand>
        <name>GTP</name>
        <dbReference type="ChEBI" id="CHEBI:37565"/>
    </ligand>
</feature>
<feature type="binding site" evidence="12">
    <location>
        <position position="298"/>
    </location>
    <ligand>
        <name>[4Fe-4S] cluster</name>
        <dbReference type="ChEBI" id="CHEBI:49883"/>
        <label>2</label>
        <note>4Fe-4S-substrate</note>
    </ligand>
</feature>
<dbReference type="NCBIfam" id="TIGR02666">
    <property type="entry name" value="moaA"/>
    <property type="match status" value="1"/>
</dbReference>
<dbReference type="GO" id="GO:0061798">
    <property type="term" value="F:GTP 3',8'-cyclase activity"/>
    <property type="evidence" value="ECO:0007669"/>
    <property type="project" value="UniProtKB-EC"/>
</dbReference>
<keyword evidence="3 12" id="KW-0949">S-adenosyl-L-methionine</keyword>
<dbReference type="InterPro" id="IPR013785">
    <property type="entry name" value="Aldolase_TIM"/>
</dbReference>
<dbReference type="PROSITE" id="PS51918">
    <property type="entry name" value="RADICAL_SAM"/>
    <property type="match status" value="1"/>
</dbReference>
<dbReference type="HAMAP" id="MF_01225_B">
    <property type="entry name" value="MoaA_B"/>
    <property type="match status" value="1"/>
</dbReference>
<dbReference type="NCBIfam" id="NF001199">
    <property type="entry name" value="PRK00164.2-1"/>
    <property type="match status" value="1"/>
</dbReference>
<evidence type="ECO:0000256" key="2">
    <source>
        <dbReference type="ARBA" id="ARBA00022485"/>
    </source>
</evidence>
<dbReference type="InterPro" id="IPR000385">
    <property type="entry name" value="MoaA_NifB_PqqE_Fe-S-bd_CS"/>
</dbReference>
<feature type="binding site" evidence="12">
    <location>
        <position position="52"/>
    </location>
    <ligand>
        <name>[4Fe-4S] cluster</name>
        <dbReference type="ChEBI" id="CHEBI:49883"/>
        <label>1</label>
        <note>4Fe-4S-S-AdoMet</note>
    </ligand>
</feature>
<dbReference type="CDD" id="cd01335">
    <property type="entry name" value="Radical_SAM"/>
    <property type="match status" value="1"/>
</dbReference>
<dbReference type="Pfam" id="PF04055">
    <property type="entry name" value="Radical_SAM"/>
    <property type="match status" value="1"/>
</dbReference>
<keyword evidence="6 12" id="KW-0408">Iron</keyword>
<dbReference type="InterPro" id="IPR040064">
    <property type="entry name" value="MoaA-like"/>
</dbReference>
<dbReference type="InterPro" id="IPR050105">
    <property type="entry name" value="MoCo_biosynth_MoaA/MoaC"/>
</dbReference>
<evidence type="ECO:0000259" key="13">
    <source>
        <dbReference type="PROSITE" id="PS51918"/>
    </source>
</evidence>
<comment type="similarity">
    <text evidence="12">Belongs to the radical SAM superfamily. MoaA family.</text>
</comment>
<keyword evidence="9 12" id="KW-0501">Molybdenum cofactor biosynthesis</keyword>
<dbReference type="InterPro" id="IPR058240">
    <property type="entry name" value="rSAM_sf"/>
</dbReference>
<feature type="binding site" evidence="12">
    <location>
        <position position="217"/>
    </location>
    <ligand>
        <name>S-adenosyl-L-methionine</name>
        <dbReference type="ChEBI" id="CHEBI:59789"/>
    </ligand>
</feature>
<feature type="binding site" evidence="12">
    <location>
        <position position="284"/>
    </location>
    <ligand>
        <name>[4Fe-4S] cluster</name>
        <dbReference type="ChEBI" id="CHEBI:49883"/>
        <label>2</label>
        <note>4Fe-4S-substrate</note>
    </ligand>
</feature>
<evidence type="ECO:0000256" key="11">
    <source>
        <dbReference type="ARBA" id="ARBA00048697"/>
    </source>
</evidence>
<evidence type="ECO:0000256" key="3">
    <source>
        <dbReference type="ARBA" id="ARBA00022691"/>
    </source>
</evidence>
<feature type="binding site" evidence="12">
    <location>
        <position position="95"/>
    </location>
    <ligand>
        <name>S-adenosyl-L-methionine</name>
        <dbReference type="ChEBI" id="CHEBI:59789"/>
    </ligand>
</feature>
<dbReference type="EMBL" id="SIJK02000011">
    <property type="protein sequence ID" value="MBP1465675.1"/>
    <property type="molecule type" value="Genomic_DNA"/>
</dbReference>
<comment type="pathway">
    <text evidence="12">Cofactor biosynthesis; molybdopterin biosynthesis.</text>
</comment>
<dbReference type="Gene3D" id="3.20.20.70">
    <property type="entry name" value="Aldolase class I"/>
    <property type="match status" value="1"/>
</dbReference>
<dbReference type="InterPro" id="IPR010505">
    <property type="entry name" value="MoaA_twitch"/>
</dbReference>
<evidence type="ECO:0000256" key="6">
    <source>
        <dbReference type="ARBA" id="ARBA00023004"/>
    </source>
</evidence>
<evidence type="ECO:0000256" key="4">
    <source>
        <dbReference type="ARBA" id="ARBA00022723"/>
    </source>
</evidence>
<dbReference type="SFLD" id="SFLDG01383">
    <property type="entry name" value="cyclic_pyranopterin_phosphate"/>
    <property type="match status" value="1"/>
</dbReference>
<evidence type="ECO:0000256" key="12">
    <source>
        <dbReference type="HAMAP-Rule" id="MF_01225"/>
    </source>
</evidence>
<feature type="binding site" evidence="12">
    <location>
        <position position="41"/>
    </location>
    <ligand>
        <name>GTP</name>
        <dbReference type="ChEBI" id="CHEBI:37565"/>
    </ligand>
</feature>
<feature type="binding site" evidence="12">
    <location>
        <position position="48"/>
    </location>
    <ligand>
        <name>[4Fe-4S] cluster</name>
        <dbReference type="ChEBI" id="CHEBI:49883"/>
        <label>1</label>
        <note>4Fe-4S-S-AdoMet</note>
    </ligand>
</feature>
<sequence length="353" mass="38816">MERDPIKATIPLTFFEPREIPTYATDEPARDSFGRRIDYLRVSLTDRCNMRCVYCMPAVGMQFAPRPELLTNDELLLVIQAAAAAGFRKLRLTGGEPTLRQDIVELIAAMKAVPGIEHVAMTTNALRLRRLAGPLKEAGLDRVNVSIDSLDPVKFRQMTRGGNLDEVWAGIQAADEAGLHPIKLNAVIVRGMNDDEVVQLAALTTRHPWEFRFIEVMPLTGVAGLAEEGVISTAELIARIEAHFGTLTPYGQDPADPARRYRIPGAPGKLGFISAVTDPFCATCNRMRLTADGRMHLCLLRDDEVDLRSAIRNGATLAEIEQIVRHAVQIKPWGHGLPEGVRPTVRGMSQLGG</sequence>
<dbReference type="InterPro" id="IPR007197">
    <property type="entry name" value="rSAM"/>
</dbReference>
<organism evidence="14 15">
    <name type="scientific">Candidatus Chloroploca mongolica</name>
    <dbReference type="NCBI Taxonomy" id="2528176"/>
    <lineage>
        <taxon>Bacteria</taxon>
        <taxon>Bacillati</taxon>
        <taxon>Chloroflexota</taxon>
        <taxon>Chloroflexia</taxon>
        <taxon>Chloroflexales</taxon>
        <taxon>Chloroflexineae</taxon>
        <taxon>Oscillochloridaceae</taxon>
        <taxon>Candidatus Chloroploca</taxon>
    </lineage>
</organism>
<protein>
    <recommendedName>
        <fullName evidence="1 12">GTP 3',8-cyclase</fullName>
        <ecNumber evidence="1 12">4.1.99.22</ecNumber>
    </recommendedName>
    <alternativeName>
        <fullName evidence="12">Molybdenum cofactor biosynthesis protein A</fullName>
    </alternativeName>
</protein>
<evidence type="ECO:0000256" key="8">
    <source>
        <dbReference type="ARBA" id="ARBA00023134"/>
    </source>
</evidence>
<evidence type="ECO:0000256" key="9">
    <source>
        <dbReference type="ARBA" id="ARBA00023150"/>
    </source>
</evidence>
<gene>
    <name evidence="12 14" type="primary">moaA</name>
    <name evidence="14" type="ORF">EYB53_008150</name>
</gene>
<dbReference type="EC" id="4.1.99.22" evidence="1 12"/>
<dbReference type="SFLD" id="SFLDG01386">
    <property type="entry name" value="main_SPASM_domain-containing"/>
    <property type="match status" value="1"/>
</dbReference>
<feature type="binding site" evidence="12">
    <location>
        <position position="54"/>
    </location>
    <ligand>
        <name>S-adenosyl-L-methionine</name>
        <dbReference type="ChEBI" id="CHEBI:59789"/>
    </ligand>
</feature>
<dbReference type="CDD" id="cd21117">
    <property type="entry name" value="Twitch_MoaA"/>
    <property type="match status" value="1"/>
</dbReference>
<dbReference type="InterPro" id="IPR006638">
    <property type="entry name" value="Elp3/MiaA/NifB-like_rSAM"/>
</dbReference>
<dbReference type="PANTHER" id="PTHR22960">
    <property type="entry name" value="MOLYBDOPTERIN COFACTOR SYNTHESIS PROTEIN A"/>
    <property type="match status" value="1"/>
</dbReference>
<feature type="binding site" evidence="12">
    <location>
        <position position="281"/>
    </location>
    <ligand>
        <name>[4Fe-4S] cluster</name>
        <dbReference type="ChEBI" id="CHEBI:49883"/>
        <label>2</label>
        <note>4Fe-4S-substrate</note>
    </ligand>
</feature>
<dbReference type="RefSeq" id="WP_135477710.1">
    <property type="nucleotide sequence ID" value="NZ_SIJK02000011.1"/>
</dbReference>
<feature type="binding site" evidence="12">
    <location>
        <position position="183"/>
    </location>
    <ligand>
        <name>GTP</name>
        <dbReference type="ChEBI" id="CHEBI:37565"/>
    </ligand>
</feature>
<dbReference type="SFLD" id="SFLDS00029">
    <property type="entry name" value="Radical_SAM"/>
    <property type="match status" value="1"/>
</dbReference>
<comment type="subunit">
    <text evidence="12">Monomer and homodimer.</text>
</comment>
<reference evidence="14 15" key="1">
    <citation type="submission" date="2021-03" db="EMBL/GenBank/DDBJ databases">
        <authorList>
            <person name="Grouzdev D.S."/>
        </authorList>
    </citation>
    <scope>NUCLEOTIDE SEQUENCE [LARGE SCALE GENOMIC DNA]</scope>
    <source>
        <strain evidence="14 15">M50-1</strain>
    </source>
</reference>
<feature type="binding site" evidence="12">
    <location>
        <position position="122"/>
    </location>
    <ligand>
        <name>GTP</name>
        <dbReference type="ChEBI" id="CHEBI:37565"/>
    </ligand>
</feature>
<feature type="binding site" evidence="12">
    <location>
        <position position="146"/>
    </location>
    <ligand>
        <name>S-adenosyl-L-methionine</name>
        <dbReference type="ChEBI" id="CHEBI:59789"/>
    </ligand>
</feature>
<comment type="caution">
    <text evidence="14">The sequence shown here is derived from an EMBL/GenBank/DDBJ whole genome shotgun (WGS) entry which is preliminary data.</text>
</comment>
<dbReference type="Proteomes" id="UP001193081">
    <property type="component" value="Unassembled WGS sequence"/>
</dbReference>
<evidence type="ECO:0000313" key="15">
    <source>
        <dbReference type="Proteomes" id="UP001193081"/>
    </source>
</evidence>
<proteinExistence type="inferred from homology"/>
<feature type="binding site" evidence="12">
    <location>
        <begin position="286"/>
        <end position="288"/>
    </location>
    <ligand>
        <name>GTP</name>
        <dbReference type="ChEBI" id="CHEBI:37565"/>
    </ligand>
</feature>
<evidence type="ECO:0000256" key="1">
    <source>
        <dbReference type="ARBA" id="ARBA00012167"/>
    </source>
</evidence>
<evidence type="ECO:0000313" key="14">
    <source>
        <dbReference type="EMBL" id="MBP1465675.1"/>
    </source>
</evidence>
<accession>A0ABS4D8C0</accession>
<keyword evidence="7 12" id="KW-0411">Iron-sulfur</keyword>
<keyword evidence="2 12" id="KW-0004">4Fe-4S</keyword>
<keyword evidence="15" id="KW-1185">Reference proteome</keyword>
<dbReference type="SUPFAM" id="SSF102114">
    <property type="entry name" value="Radical SAM enzymes"/>
    <property type="match status" value="1"/>
</dbReference>
<evidence type="ECO:0000256" key="10">
    <source>
        <dbReference type="ARBA" id="ARBA00023239"/>
    </source>
</evidence>
<comment type="function">
    <text evidence="12">Catalyzes the cyclization of GTP to (8S)-3',8-cyclo-7,8-dihydroguanosine 5'-triphosphate.</text>
</comment>
<feature type="binding site" evidence="12">
    <location>
        <position position="55"/>
    </location>
    <ligand>
        <name>[4Fe-4S] cluster</name>
        <dbReference type="ChEBI" id="CHEBI:49883"/>
        <label>1</label>
        <note>4Fe-4S-S-AdoMet</note>
    </ligand>
</feature>
<comment type="cofactor">
    <cofactor evidence="12">
        <name>[4Fe-4S] cluster</name>
        <dbReference type="ChEBI" id="CHEBI:49883"/>
    </cofactor>
    <text evidence="12">Binds 2 [4Fe-4S] clusters. Binds 1 [4Fe-4S] cluster coordinated with 3 cysteines and an exchangeable S-adenosyl-L-methionine and 1 [4Fe-4S] cluster coordinated with 3 cysteines and the GTP-derived substrate.</text>
</comment>
<evidence type="ECO:0000256" key="7">
    <source>
        <dbReference type="ARBA" id="ARBA00023014"/>
    </source>
</evidence>
<dbReference type="SFLD" id="SFLDG01067">
    <property type="entry name" value="SPASM/twitch_domain_containing"/>
    <property type="match status" value="1"/>
</dbReference>
<keyword evidence="10 12" id="KW-0456">Lyase</keyword>
<keyword evidence="8 12" id="KW-0342">GTP-binding</keyword>
<keyword evidence="5 12" id="KW-0547">Nucleotide-binding</keyword>
<dbReference type="InterPro" id="IPR013483">
    <property type="entry name" value="MoaA"/>
</dbReference>
<dbReference type="PANTHER" id="PTHR22960:SF0">
    <property type="entry name" value="MOLYBDENUM COFACTOR BIOSYNTHESIS PROTEIN 1"/>
    <property type="match status" value="1"/>
</dbReference>